<feature type="domain" description="Glutamine amidotransferase type-2" evidence="12">
    <location>
        <begin position="2"/>
        <end position="212"/>
    </location>
</feature>
<feature type="site" description="Important for beta-aspartyl-AMP intermediate formation" evidence="11">
    <location>
        <position position="357"/>
    </location>
</feature>
<keyword evidence="6 9" id="KW-0061">Asparagine biosynthesis</keyword>
<dbReference type="OrthoDB" id="9763290at2"/>
<evidence type="ECO:0000256" key="4">
    <source>
        <dbReference type="ARBA" id="ARBA00022741"/>
    </source>
</evidence>
<reference evidence="13 14" key="1">
    <citation type="submission" date="2012-08" db="EMBL/GenBank/DDBJ databases">
        <title>Whole genome shotgun sequence of Austwickia chelonae NBRC 105200.</title>
        <authorList>
            <person name="Yoshida I."/>
            <person name="Hosoyama A."/>
            <person name="Tsuchikane K."/>
            <person name="Katsumata H."/>
            <person name="Ando Y."/>
            <person name="Ohji S."/>
            <person name="Hamada M."/>
            <person name="Tamura T."/>
            <person name="Yamazoe A."/>
            <person name="Yamazaki S."/>
            <person name="Fujita N."/>
        </authorList>
    </citation>
    <scope>NUCLEOTIDE SEQUENCE [LARGE SCALE GENOMIC DNA]</scope>
    <source>
        <strain evidence="13 14">NBRC 105200</strain>
    </source>
</reference>
<dbReference type="SUPFAM" id="SSF56235">
    <property type="entry name" value="N-terminal nucleophile aminohydrolases (Ntn hydrolases)"/>
    <property type="match status" value="1"/>
</dbReference>
<keyword evidence="7 9" id="KW-0315">Glutamine amidotransferase</keyword>
<feature type="binding site" evidence="10">
    <location>
        <begin position="355"/>
        <end position="356"/>
    </location>
    <ligand>
        <name>ATP</name>
        <dbReference type="ChEBI" id="CHEBI:30616"/>
    </ligand>
</feature>
<keyword evidence="5 10" id="KW-0067">ATP-binding</keyword>
<dbReference type="Pfam" id="PF13537">
    <property type="entry name" value="GATase_7"/>
    <property type="match status" value="1"/>
</dbReference>
<dbReference type="Pfam" id="PF00733">
    <property type="entry name" value="Asn_synthase"/>
    <property type="match status" value="1"/>
</dbReference>
<dbReference type="GO" id="GO:0005524">
    <property type="term" value="F:ATP binding"/>
    <property type="evidence" value="ECO:0007669"/>
    <property type="project" value="UniProtKB-KW"/>
</dbReference>
<dbReference type="NCBIfam" id="TIGR01536">
    <property type="entry name" value="asn_synth_AEB"/>
    <property type="match status" value="1"/>
</dbReference>
<comment type="pathway">
    <text evidence="1">Amino-acid biosynthesis; L-asparagine biosynthesis; L-asparagine from L-aspartate (L-Gln route): step 1/1.</text>
</comment>
<comment type="caution">
    <text evidence="13">The sequence shown here is derived from an EMBL/GenBank/DDBJ whole genome shotgun (WGS) entry which is preliminary data.</text>
</comment>
<dbReference type="InterPro" id="IPR029055">
    <property type="entry name" value="Ntn_hydrolases_N"/>
</dbReference>
<comment type="similarity">
    <text evidence="2">Belongs to the asparagine synthetase family.</text>
</comment>
<organism evidence="13 14">
    <name type="scientific">Austwickia chelonae NBRC 105200</name>
    <dbReference type="NCBI Taxonomy" id="1184607"/>
    <lineage>
        <taxon>Bacteria</taxon>
        <taxon>Bacillati</taxon>
        <taxon>Actinomycetota</taxon>
        <taxon>Actinomycetes</taxon>
        <taxon>Micrococcales</taxon>
        <taxon>Dermatophilaceae</taxon>
        <taxon>Austwickia</taxon>
    </lineage>
</organism>
<dbReference type="SUPFAM" id="SSF52402">
    <property type="entry name" value="Adenine nucleotide alpha hydrolases-like"/>
    <property type="match status" value="1"/>
</dbReference>
<evidence type="ECO:0000259" key="12">
    <source>
        <dbReference type="PROSITE" id="PS51278"/>
    </source>
</evidence>
<dbReference type="PANTHER" id="PTHR43284:SF1">
    <property type="entry name" value="ASPARAGINE SYNTHETASE"/>
    <property type="match status" value="1"/>
</dbReference>
<name>K6V3J5_9MICO</name>
<accession>K6V3J5</accession>
<dbReference type="EMBL" id="BAGZ01000002">
    <property type="protein sequence ID" value="GAB76643.1"/>
    <property type="molecule type" value="Genomic_DNA"/>
</dbReference>
<dbReference type="AlphaFoldDB" id="K6V3J5"/>
<proteinExistence type="inferred from homology"/>
<sequence length="609" mass="69601">MCGICGFIDPTTTYDREQVIRASAGQIAHRGPDDDGFHIDGDAHLGFRRLSIIDLEDGHQPLFNEDGTKVITFNGEIYNYRSLRDQLITRGHNFRTRSDTEVLLHAYDEYGDKMFDHIRGMFGFAVWDTRERELFLARDFFGIKPLYYAPLRDGIVWASEIKCILENPQVKRELNLQGLASYLSFQYNPLDETMFEGIHKLPPAHFLRWKDGKFQIKRYWSADFQPEIGRPFEDHVEELSAVLEDSVKAHMIADVEVGSFLSSGVDSSFVAASFGGQRTFTVGFANAGYSEIDAALALAKDIGVESHSKVITPTEYWDTLSDIQWHMDEPLADPACVPLYFVANLAREHVKVVLSGEGADELFGGYQIYNEPYGLRHLTGAPTPVRRGLGMLGDKMPRLHGHNYLRRGSLDLQDRFIGNAYHFRAPEVAALMNDELRNPLLPQDITGPRYALTVGQDEVTRMQHLDINLWMVGDILLKADKMSMANSLEVRVPFLDKEVMKVAAKIPAEYRVDGHQTKMAFRAAAKNKLPKEYYERPKLGFPVPIRVWLKQQPWNGRVRDTFTSPTARHFFNTKMLRQLLDDHSAGKVDNSRLIWTVYIFLVWHERYFG</sequence>
<dbReference type="CDD" id="cd01991">
    <property type="entry name" value="Asn_synthase_B_C"/>
    <property type="match status" value="1"/>
</dbReference>
<gene>
    <name evidence="13" type="ORF">AUCHE_02_00020</name>
</gene>
<dbReference type="InterPro" id="IPR033738">
    <property type="entry name" value="AsnB_N"/>
</dbReference>
<dbReference type="InterPro" id="IPR017932">
    <property type="entry name" value="GATase_2_dom"/>
</dbReference>
<dbReference type="PANTHER" id="PTHR43284">
    <property type="entry name" value="ASPARAGINE SYNTHETASE (GLUTAMINE-HYDROLYZING)"/>
    <property type="match status" value="1"/>
</dbReference>
<evidence type="ECO:0000256" key="6">
    <source>
        <dbReference type="ARBA" id="ARBA00022888"/>
    </source>
</evidence>
<protein>
    <recommendedName>
        <fullName evidence="3">asparagine synthase (glutamine-hydrolyzing)</fullName>
        <ecNumber evidence="3">6.3.5.4</ecNumber>
    </recommendedName>
</protein>
<dbReference type="InterPro" id="IPR051786">
    <property type="entry name" value="ASN_synthetase/amidase"/>
</dbReference>
<dbReference type="GO" id="GO:0004066">
    <property type="term" value="F:asparagine synthase (glutamine-hydrolyzing) activity"/>
    <property type="evidence" value="ECO:0007669"/>
    <property type="project" value="UniProtKB-EC"/>
</dbReference>
<dbReference type="GO" id="GO:0006529">
    <property type="term" value="P:asparagine biosynthetic process"/>
    <property type="evidence" value="ECO:0007669"/>
    <property type="project" value="UniProtKB-KW"/>
</dbReference>
<dbReference type="STRING" id="100225.SAMN05421595_1776"/>
<feature type="active site" description="For GATase activity" evidence="9">
    <location>
        <position position="2"/>
    </location>
</feature>
<evidence type="ECO:0000256" key="10">
    <source>
        <dbReference type="PIRSR" id="PIRSR001589-2"/>
    </source>
</evidence>
<evidence type="ECO:0000256" key="11">
    <source>
        <dbReference type="PIRSR" id="PIRSR001589-3"/>
    </source>
</evidence>
<dbReference type="CDD" id="cd00712">
    <property type="entry name" value="AsnB"/>
    <property type="match status" value="1"/>
</dbReference>
<dbReference type="InterPro" id="IPR001962">
    <property type="entry name" value="Asn_synthase"/>
</dbReference>
<dbReference type="RefSeq" id="WP_006501394.1">
    <property type="nucleotide sequence ID" value="NZ_BAGZ01000002.1"/>
</dbReference>
<evidence type="ECO:0000256" key="7">
    <source>
        <dbReference type="ARBA" id="ARBA00022962"/>
    </source>
</evidence>
<feature type="binding site" evidence="10">
    <location>
        <position position="282"/>
    </location>
    <ligand>
        <name>ATP</name>
        <dbReference type="ChEBI" id="CHEBI:30616"/>
    </ligand>
</feature>
<evidence type="ECO:0000256" key="9">
    <source>
        <dbReference type="PIRSR" id="PIRSR001589-1"/>
    </source>
</evidence>
<evidence type="ECO:0000256" key="1">
    <source>
        <dbReference type="ARBA" id="ARBA00005187"/>
    </source>
</evidence>
<dbReference type="EC" id="6.3.5.4" evidence="3"/>
<evidence type="ECO:0000256" key="5">
    <source>
        <dbReference type="ARBA" id="ARBA00022840"/>
    </source>
</evidence>
<dbReference type="Gene3D" id="3.60.20.10">
    <property type="entry name" value="Glutamine Phosphoribosylpyrophosphate, subunit 1, domain 1"/>
    <property type="match status" value="1"/>
</dbReference>
<evidence type="ECO:0000313" key="14">
    <source>
        <dbReference type="Proteomes" id="UP000008495"/>
    </source>
</evidence>
<keyword evidence="4 10" id="KW-0547">Nucleotide-binding</keyword>
<keyword evidence="14" id="KW-1185">Reference proteome</keyword>
<dbReference type="InterPro" id="IPR014729">
    <property type="entry name" value="Rossmann-like_a/b/a_fold"/>
</dbReference>
<evidence type="ECO:0000256" key="2">
    <source>
        <dbReference type="ARBA" id="ARBA00005752"/>
    </source>
</evidence>
<dbReference type="Gene3D" id="3.40.50.620">
    <property type="entry name" value="HUPs"/>
    <property type="match status" value="1"/>
</dbReference>
<feature type="binding site" evidence="10">
    <location>
        <position position="99"/>
    </location>
    <ligand>
        <name>L-glutamine</name>
        <dbReference type="ChEBI" id="CHEBI:58359"/>
    </ligand>
</feature>
<evidence type="ECO:0000256" key="3">
    <source>
        <dbReference type="ARBA" id="ARBA00012737"/>
    </source>
</evidence>
<dbReference type="eggNOG" id="COG0367">
    <property type="taxonomic scope" value="Bacteria"/>
</dbReference>
<evidence type="ECO:0000256" key="8">
    <source>
        <dbReference type="ARBA" id="ARBA00048741"/>
    </source>
</evidence>
<dbReference type="PROSITE" id="PS51278">
    <property type="entry name" value="GATASE_TYPE_2"/>
    <property type="match status" value="1"/>
</dbReference>
<comment type="catalytic activity">
    <reaction evidence="8">
        <text>L-aspartate + L-glutamine + ATP + H2O = L-asparagine + L-glutamate + AMP + diphosphate + H(+)</text>
        <dbReference type="Rhea" id="RHEA:12228"/>
        <dbReference type="ChEBI" id="CHEBI:15377"/>
        <dbReference type="ChEBI" id="CHEBI:15378"/>
        <dbReference type="ChEBI" id="CHEBI:29985"/>
        <dbReference type="ChEBI" id="CHEBI:29991"/>
        <dbReference type="ChEBI" id="CHEBI:30616"/>
        <dbReference type="ChEBI" id="CHEBI:33019"/>
        <dbReference type="ChEBI" id="CHEBI:58048"/>
        <dbReference type="ChEBI" id="CHEBI:58359"/>
        <dbReference type="ChEBI" id="CHEBI:456215"/>
        <dbReference type="EC" id="6.3.5.4"/>
    </reaction>
</comment>
<evidence type="ECO:0000313" key="13">
    <source>
        <dbReference type="EMBL" id="GAB76643.1"/>
    </source>
</evidence>
<keyword evidence="9" id="KW-0028">Amino-acid biosynthesis</keyword>
<dbReference type="PIRSF" id="PIRSF001589">
    <property type="entry name" value="Asn_synthetase_glu-h"/>
    <property type="match status" value="1"/>
</dbReference>
<dbReference type="GO" id="GO:0005829">
    <property type="term" value="C:cytosol"/>
    <property type="evidence" value="ECO:0007669"/>
    <property type="project" value="TreeGrafter"/>
</dbReference>
<dbReference type="Proteomes" id="UP000008495">
    <property type="component" value="Unassembled WGS sequence"/>
</dbReference>
<dbReference type="InterPro" id="IPR006426">
    <property type="entry name" value="Asn_synth_AEB"/>
</dbReference>